<proteinExistence type="predicted"/>
<dbReference type="OrthoDB" id="129933at2"/>
<dbReference type="InterPro" id="IPR046880">
    <property type="entry name" value="TPR-S"/>
</dbReference>
<dbReference type="Pfam" id="PF20308">
    <property type="entry name" value="TPR-S"/>
    <property type="match status" value="1"/>
</dbReference>
<dbReference type="AlphaFoldDB" id="A0A143PL37"/>
<evidence type="ECO:0000313" key="1">
    <source>
        <dbReference type="EMBL" id="AMY09211.1"/>
    </source>
</evidence>
<dbReference type="KEGG" id="abac:LuPra_02424"/>
<reference evidence="2" key="2">
    <citation type="submission" date="2016-04" db="EMBL/GenBank/DDBJ databases">
        <title>First Complete Genome Sequence of a Subdivision 6 Acidobacterium.</title>
        <authorList>
            <person name="Huang S."/>
            <person name="Vieira S."/>
            <person name="Bunk B."/>
            <person name="Riedel T."/>
            <person name="Sproeer C."/>
            <person name="Overmann J."/>
        </authorList>
    </citation>
    <scope>NUCLEOTIDE SEQUENCE [LARGE SCALE GENOMIC DNA]</scope>
    <source>
        <strain evidence="2">DSM 100886 HEG_-6_39</strain>
    </source>
</reference>
<name>A0A143PL37_LUTPR</name>
<sequence length="435" mass="47056">MPTCFVVMGFGLKTDYAQQKTFDLDKSYRNLIKPAVEAAGFTCIRADEIQHAGNINIPMYEQLLNADLVIADLSTANLNAFFELGIRYALKPRTTIVIAESGFIIPFDMGQVVIRRYQHLGPGLDYDEVIVKKQELTQACTEVVAASRDDSPVYTFLTNLAPPMLRGVAAAQAQVANQQTRVALGQAETSDQAAALTLPLAALMAKAMEARAGKRFGETCAILAGVKAVQGAAVDPFVIQQLALATYKQNEKDPATLMAARAVLSDLSPDTSIDPETLGLWGAVHKRLFDAGGSTEMSPEAALDVAIEAYGRGFVLKHDYYNGINFAFLLDTRAAASSGNEAIADHVHARRVRTKVLSVCDEALAREVKAESAQGRAEAEYWLRATRAEARLGLREIASVDEALSDAANMTPAPESWMIDTTASQLRKLARLLGM</sequence>
<dbReference type="RefSeq" id="WP_110170976.1">
    <property type="nucleotide sequence ID" value="NZ_CP015136.1"/>
</dbReference>
<dbReference type="PATRIC" id="fig|1813736.3.peg.2548"/>
<protein>
    <submittedName>
        <fullName evidence="1">Uncharacterized protein</fullName>
    </submittedName>
</protein>
<reference evidence="1 2" key="1">
    <citation type="journal article" date="2016" name="Genome Announc.">
        <title>First Complete Genome Sequence of a Subdivision 6 Acidobacterium Strain.</title>
        <authorList>
            <person name="Huang S."/>
            <person name="Vieira S."/>
            <person name="Bunk B."/>
            <person name="Riedel T."/>
            <person name="Sproer C."/>
            <person name="Overmann J."/>
        </authorList>
    </citation>
    <scope>NUCLEOTIDE SEQUENCE [LARGE SCALE GENOMIC DNA]</scope>
    <source>
        <strain evidence="2">DSM 100886 HEG_-6_39</strain>
    </source>
</reference>
<organism evidence="1 2">
    <name type="scientific">Luteitalea pratensis</name>
    <dbReference type="NCBI Taxonomy" id="1855912"/>
    <lineage>
        <taxon>Bacteria</taxon>
        <taxon>Pseudomonadati</taxon>
        <taxon>Acidobacteriota</taxon>
        <taxon>Vicinamibacteria</taxon>
        <taxon>Vicinamibacterales</taxon>
        <taxon>Vicinamibacteraceae</taxon>
        <taxon>Luteitalea</taxon>
    </lineage>
</organism>
<evidence type="ECO:0000313" key="2">
    <source>
        <dbReference type="Proteomes" id="UP000076079"/>
    </source>
</evidence>
<accession>A0A143PL37</accession>
<dbReference type="EMBL" id="CP015136">
    <property type="protein sequence ID" value="AMY09211.1"/>
    <property type="molecule type" value="Genomic_DNA"/>
</dbReference>
<gene>
    <name evidence="1" type="ORF">LuPra_02424</name>
</gene>
<dbReference type="STRING" id="1855912.LuPra_02424"/>
<dbReference type="Proteomes" id="UP000076079">
    <property type="component" value="Chromosome"/>
</dbReference>
<keyword evidence="2" id="KW-1185">Reference proteome</keyword>